<dbReference type="PROSITE" id="PS51374">
    <property type="entry name" value="NDPK_LIKE"/>
    <property type="match status" value="1"/>
</dbReference>
<dbReference type="GO" id="GO:0005929">
    <property type="term" value="C:cilium"/>
    <property type="evidence" value="ECO:0007669"/>
    <property type="project" value="TreeGrafter"/>
</dbReference>
<dbReference type="InterPro" id="IPR034907">
    <property type="entry name" value="NDK-like_dom"/>
</dbReference>
<dbReference type="Proteomes" id="UP000261660">
    <property type="component" value="Unplaced"/>
</dbReference>
<dbReference type="GO" id="GO:0030027">
    <property type="term" value="C:lamellipodium"/>
    <property type="evidence" value="ECO:0007669"/>
    <property type="project" value="UniProtKB-SubCell"/>
</dbReference>
<sequence>MGPTDPDQAKATSPNSLRARFASDILHNSVHGSSSETQAEEEIRLVFGDISSDTELTSGESSQSFAASSKMASSISSSAVKELWNISMILLCLGS</sequence>
<comment type="function">
    <text evidence="1">Major role in the synthesis of nucleoside triphosphates other than ATP.</text>
</comment>
<evidence type="ECO:0000313" key="14">
    <source>
        <dbReference type="Ensembl" id="ENSLBEP00000030295.1"/>
    </source>
</evidence>
<dbReference type="GO" id="GO:0001726">
    <property type="term" value="C:ruffle"/>
    <property type="evidence" value="ECO:0007669"/>
    <property type="project" value="UniProtKB-SubCell"/>
</dbReference>
<dbReference type="Pfam" id="PF00334">
    <property type="entry name" value="NDK"/>
    <property type="match status" value="1"/>
</dbReference>
<comment type="similarity">
    <text evidence="6 12">Belongs to the NDK family.</text>
</comment>
<dbReference type="GO" id="GO:0005737">
    <property type="term" value="C:cytoplasm"/>
    <property type="evidence" value="ECO:0007669"/>
    <property type="project" value="UniProtKB-SubCell"/>
</dbReference>
<keyword evidence="10" id="KW-0539">Nucleus</keyword>
<organism evidence="14 15">
    <name type="scientific">Labrus bergylta</name>
    <name type="common">ballan wrasse</name>
    <dbReference type="NCBI Taxonomy" id="56723"/>
    <lineage>
        <taxon>Eukaryota</taxon>
        <taxon>Metazoa</taxon>
        <taxon>Chordata</taxon>
        <taxon>Craniata</taxon>
        <taxon>Vertebrata</taxon>
        <taxon>Euteleostomi</taxon>
        <taxon>Actinopterygii</taxon>
        <taxon>Neopterygii</taxon>
        <taxon>Teleostei</taxon>
        <taxon>Neoteleostei</taxon>
        <taxon>Acanthomorphata</taxon>
        <taxon>Eupercaria</taxon>
        <taxon>Labriformes</taxon>
        <taxon>Labridae</taxon>
        <taxon>Labrus</taxon>
    </lineage>
</organism>
<dbReference type="InterPro" id="IPR036850">
    <property type="entry name" value="NDK-like_dom_sf"/>
</dbReference>
<evidence type="ECO:0000313" key="15">
    <source>
        <dbReference type="Proteomes" id="UP000261660"/>
    </source>
</evidence>
<evidence type="ECO:0000256" key="1">
    <source>
        <dbReference type="ARBA" id="ARBA00003465"/>
    </source>
</evidence>
<dbReference type="SUPFAM" id="SSF54919">
    <property type="entry name" value="Nucleoside diphosphate kinase, NDK"/>
    <property type="match status" value="1"/>
</dbReference>
<evidence type="ECO:0000256" key="9">
    <source>
        <dbReference type="ARBA" id="ARBA00022723"/>
    </source>
</evidence>
<keyword evidence="8" id="KW-0963">Cytoplasm</keyword>
<reference evidence="14" key="1">
    <citation type="submission" date="2025-05" db="UniProtKB">
        <authorList>
            <consortium name="Ensembl"/>
        </authorList>
    </citation>
    <scope>IDENTIFICATION</scope>
</reference>
<evidence type="ECO:0000256" key="8">
    <source>
        <dbReference type="ARBA" id="ARBA00022490"/>
    </source>
</evidence>
<dbReference type="Ensembl" id="ENSLBET00000004840.1">
    <property type="protein sequence ID" value="ENSLBEP00000004591.1"/>
    <property type="gene ID" value="ENSLBEG00000003548.1"/>
</dbReference>
<evidence type="ECO:0000259" key="13">
    <source>
        <dbReference type="Pfam" id="PF00334"/>
    </source>
</evidence>
<dbReference type="GO" id="GO:1902176">
    <property type="term" value="P:negative regulation of oxidative stress-induced intrinsic apoptotic signaling pathway"/>
    <property type="evidence" value="ECO:0007669"/>
    <property type="project" value="TreeGrafter"/>
</dbReference>
<dbReference type="PANTHER" id="PTHR46161">
    <property type="entry name" value="NUCLEOSIDE DIPHOSPHATE KINASE"/>
    <property type="match status" value="1"/>
</dbReference>
<dbReference type="GO" id="GO:0005634">
    <property type="term" value="C:nucleus"/>
    <property type="evidence" value="ECO:0007669"/>
    <property type="project" value="UniProtKB-SubCell"/>
</dbReference>
<evidence type="ECO:0000256" key="4">
    <source>
        <dbReference type="ARBA" id="ARBA00004496"/>
    </source>
</evidence>
<feature type="domain" description="Nucleoside diphosphate kinase-like" evidence="13">
    <location>
        <begin position="1"/>
        <end position="48"/>
    </location>
</feature>
<dbReference type="STRING" id="56723.ENSLBEP00000004591"/>
<dbReference type="GO" id="GO:0003341">
    <property type="term" value="P:cilium movement"/>
    <property type="evidence" value="ECO:0007669"/>
    <property type="project" value="TreeGrafter"/>
</dbReference>
<dbReference type="AlphaFoldDB" id="A0A3Q3N8J9"/>
<accession>A0A3Q3N8J9</accession>
<evidence type="ECO:0000256" key="5">
    <source>
        <dbReference type="ARBA" id="ARBA00004510"/>
    </source>
</evidence>
<dbReference type="PANTHER" id="PTHR46161:SF1">
    <property type="entry name" value="NUCLEOSIDE DIPHOSPHATE KINASE HOMOLOG 5"/>
    <property type="match status" value="1"/>
</dbReference>
<dbReference type="GeneTree" id="ENSGT00940000177394"/>
<comment type="subcellular location">
    <subcellularLocation>
        <location evidence="5">Cell projection</location>
        <location evidence="5">Lamellipodium</location>
    </subcellularLocation>
    <subcellularLocation>
        <location evidence="3">Cell projection</location>
        <location evidence="3">Ruffle</location>
    </subcellularLocation>
    <subcellularLocation>
        <location evidence="4">Cytoplasm</location>
    </subcellularLocation>
    <subcellularLocation>
        <location evidence="2">Nucleus</location>
    </subcellularLocation>
</comment>
<evidence type="ECO:0000256" key="12">
    <source>
        <dbReference type="PROSITE-ProRule" id="PRU00706"/>
    </source>
</evidence>
<keyword evidence="9" id="KW-0479">Metal-binding</keyword>
<keyword evidence="11" id="KW-0131">Cell cycle</keyword>
<evidence type="ECO:0000256" key="2">
    <source>
        <dbReference type="ARBA" id="ARBA00004123"/>
    </source>
</evidence>
<name>A0A3Q3N8J9_9LABR</name>
<dbReference type="Gene3D" id="3.30.70.141">
    <property type="entry name" value="Nucleoside diphosphate kinase-like domain"/>
    <property type="match status" value="1"/>
</dbReference>
<evidence type="ECO:0000256" key="3">
    <source>
        <dbReference type="ARBA" id="ARBA00004466"/>
    </source>
</evidence>
<dbReference type="GO" id="GO:0046872">
    <property type="term" value="F:metal ion binding"/>
    <property type="evidence" value="ECO:0007669"/>
    <property type="project" value="UniProtKB-KW"/>
</dbReference>
<evidence type="ECO:0000256" key="10">
    <source>
        <dbReference type="ARBA" id="ARBA00023242"/>
    </source>
</evidence>
<evidence type="ECO:0000256" key="11">
    <source>
        <dbReference type="ARBA" id="ARBA00023306"/>
    </source>
</evidence>
<dbReference type="Ensembl" id="ENSLBET00000031703.1">
    <property type="protein sequence ID" value="ENSLBEP00000030295.1"/>
    <property type="gene ID" value="ENSLBEG00000022887.1"/>
</dbReference>
<protein>
    <recommendedName>
        <fullName evidence="7">Nucleoside diphosphate kinase B</fullName>
    </recommendedName>
</protein>
<evidence type="ECO:0000256" key="6">
    <source>
        <dbReference type="ARBA" id="ARBA00008142"/>
    </source>
</evidence>
<comment type="caution">
    <text evidence="12">Lacks conserved residue(s) required for the propagation of feature annotation.</text>
</comment>
<keyword evidence="15" id="KW-1185">Reference proteome</keyword>
<evidence type="ECO:0000256" key="7">
    <source>
        <dbReference type="ARBA" id="ARBA00013499"/>
    </source>
</evidence>
<proteinExistence type="inferred from homology"/>